<dbReference type="RefSeq" id="WP_076299527.1">
    <property type="nucleotide sequence ID" value="NZ_MPTD01000009.1"/>
</dbReference>
<dbReference type="InterPro" id="IPR001119">
    <property type="entry name" value="SLH_dom"/>
</dbReference>
<dbReference type="Pfam" id="PF00395">
    <property type="entry name" value="SLH"/>
    <property type="match status" value="3"/>
</dbReference>
<dbReference type="InterPro" id="IPR004843">
    <property type="entry name" value="Calcineurin-like_PHP"/>
</dbReference>
<dbReference type="Proteomes" id="UP000187313">
    <property type="component" value="Unassembled WGS sequence"/>
</dbReference>
<feature type="region of interest" description="Disordered" evidence="2">
    <location>
        <begin position="1722"/>
        <end position="1774"/>
    </location>
</feature>
<dbReference type="InterPro" id="IPR008963">
    <property type="entry name" value="Purple_acid_Pase-like_N"/>
</dbReference>
<dbReference type="Gene3D" id="2.60.40.380">
    <property type="entry name" value="Purple acid phosphatase-like, N-terminal"/>
    <property type="match status" value="1"/>
</dbReference>
<reference evidence="4 5" key="1">
    <citation type="submission" date="2016-10" db="EMBL/GenBank/DDBJ databases">
        <title>Paenibacillus species isolates.</title>
        <authorList>
            <person name="Beno S.M."/>
        </authorList>
    </citation>
    <scope>NUCLEOTIDE SEQUENCE [LARGE SCALE GENOMIC DNA]</scope>
    <source>
        <strain evidence="4 5">FSL R5-0923</strain>
    </source>
</reference>
<dbReference type="Pfam" id="PF02368">
    <property type="entry name" value="Big_2"/>
    <property type="match status" value="2"/>
</dbReference>
<keyword evidence="1" id="KW-0732">Signal</keyword>
<evidence type="ECO:0000256" key="1">
    <source>
        <dbReference type="ARBA" id="ARBA00022729"/>
    </source>
</evidence>
<dbReference type="SUPFAM" id="SSF49373">
    <property type="entry name" value="Invasin/intimin cell-adhesion fragments"/>
    <property type="match status" value="2"/>
</dbReference>
<dbReference type="Gene3D" id="3.60.21.10">
    <property type="match status" value="1"/>
</dbReference>
<protein>
    <submittedName>
        <fullName evidence="4">Metallophosphoesterase</fullName>
    </submittedName>
</protein>
<dbReference type="Gene3D" id="2.60.120.430">
    <property type="entry name" value="Galactose-binding lectin"/>
    <property type="match status" value="1"/>
</dbReference>
<evidence type="ECO:0000313" key="5">
    <source>
        <dbReference type="Proteomes" id="UP000187313"/>
    </source>
</evidence>
<evidence type="ECO:0000256" key="2">
    <source>
        <dbReference type="SAM" id="MobiDB-lite"/>
    </source>
</evidence>
<dbReference type="InterPro" id="IPR008964">
    <property type="entry name" value="Invasin/intimin_cell_adhesion"/>
</dbReference>
<accession>A0ABX3HN32</accession>
<evidence type="ECO:0000259" key="3">
    <source>
        <dbReference type="PROSITE" id="PS51272"/>
    </source>
</evidence>
<dbReference type="PANTHER" id="PTHR45867">
    <property type="entry name" value="PURPLE ACID PHOSPHATASE"/>
    <property type="match status" value="1"/>
</dbReference>
<feature type="compositionally biased region" description="Pro residues" evidence="2">
    <location>
        <begin position="1758"/>
        <end position="1770"/>
    </location>
</feature>
<feature type="compositionally biased region" description="Pro residues" evidence="2">
    <location>
        <begin position="1729"/>
        <end position="1749"/>
    </location>
</feature>
<feature type="domain" description="SLH" evidence="3">
    <location>
        <begin position="2030"/>
        <end position="2088"/>
    </location>
</feature>
<dbReference type="InterPro" id="IPR003343">
    <property type="entry name" value="Big_2"/>
</dbReference>
<dbReference type="Pfam" id="PF16656">
    <property type="entry name" value="Pur_ac_phosph_N"/>
    <property type="match status" value="1"/>
</dbReference>
<feature type="domain" description="SLH" evidence="3">
    <location>
        <begin position="2092"/>
        <end position="2149"/>
    </location>
</feature>
<dbReference type="PROSITE" id="PS51272">
    <property type="entry name" value="SLH"/>
    <property type="match status" value="3"/>
</dbReference>
<dbReference type="InterPro" id="IPR015914">
    <property type="entry name" value="PAPs_N"/>
</dbReference>
<dbReference type="InterPro" id="IPR018711">
    <property type="entry name" value="NAGPA"/>
</dbReference>
<proteinExistence type="predicted"/>
<comment type="caution">
    <text evidence="4">The sequence shown here is derived from an EMBL/GenBank/DDBJ whole genome shotgun (WGS) entry which is preliminary data.</text>
</comment>
<evidence type="ECO:0000313" key="4">
    <source>
        <dbReference type="EMBL" id="OMD50955.1"/>
    </source>
</evidence>
<sequence>MRRYLRQINVAVIFVLLISLLQPGVFVHASISDLPATNYGTVIDIRQTELAPGAMYTWMDLQNERGLQKIHAVEFNPGQGHLELRAGTKDGKVYGMKGVTEMAAYADSPGNRVIAGINGDFYEISGFATGVPNGLFMDDGVILNSSISAFTFGLKEDGSSIYGVPKLTKNVTINGKTTNLTSINRYRNTNELVLYTEDYNTTTKSTNEGDEVVLDIVEGEVKSGQTLKLKVSEIRNNQGNTPLTKGKVVLSANGTSRAVLQGLSVGDNVTATFALSGEWNDVKVAIGGEGPLVKDGVVQQGVGPLGIHPRTAIGTKADGSLVLFEVDGRSPGFSEGVDTDELGNILKDMGVVNAMNLDGGGSSTFVARMPGASGVKMMNQGSDDYERKTGNGLLVVNTAPEQSTASKLVVQPNAERILQGSSFMFKAAGVDENGHPAPYSGTLNWQVDADLGTVDANGVFTAGTTAGTGTVIVEAGTVKGSGEIEVVDKLTDLMFPDEIKTYSSGAAAQLTVKALRNGQVIQADNHSFEWRVEGEIGSVDEKGLFQATSENGKNGKIYAKYGDAQTSFEVNVGLPPVMLEDFENGIDKYIASSAAANSVAIQEVTDQDFVRNGDKALKLEYDFVNKTGTSGAYLAASSTANRIQIPGYPEKISMWIYGDGKKHWLRGQIRDGNNAAVPVDFTDQVNGVNWTGWKYVEVSVPKGKTTPLTMDMPVRYMETSNLNKSAGAIYVDDIRAIYGPIEEDRTPPVLKDAYPGVNEIVKTATPTLSVNGEDDGYDPVVHPGTTLIDPDKTRVYVDDQLVEHGFYPPKGQITYKPKVPLTEGRHKVKVAIRDLSGNQTIKEWYFTVNLGSPFYVYKTPEIVYAGNTYTLDVTAEKAGKLKEGNLTFAFNPAAVKDLQVIRGDKVSETQMESIIDPALGTVRLNLTNINSSNLRDTDLIGQIQYTVRNDYVGPFTQEQLAGDTSKPFVIENTSGSVTSTEGTGVPISFIGAAVESVVKTQLMLTWNHYDLAKGFDASFAVKDLNGSVVEGAKLLFDGLEVQGATSEGSGTLTTGFVTSAEGTFKLQAVKGNTYSPVMTFKVAPYDGTAAPRNVNVTMGQDAATSRQFTWQTEPLTVNTVVELVKKAEFTSFQAANVMKITGNSSIYNTNNDGTMRVHKAEAVGLIPGTEYVYRVGNGESNVSEQGTFVTSGGESASTKFLFIGDSQADSKAGFGLWGNTIEAAFAYMPDAEMLVHAGDMVDKGFEQEQWNWWFDAAQKQLMNTTLVPIIGNHEVMGTNGDGDYLAQFNNPQNGAASVKGTNYSFDIQDTHFVVMNTEHSGAPFTEQAEWLDQDLSATDKKWKVIFFHQGPYGSIYSNEQVQAKWVPVFDKHNVDLVMNGHDHIYLRTFPMKDGKQVAEGEGTRYVIGGSSGPKFYALTPRFWQEKIYDEDEQIYTAVEIGKNEITVTARTVDGVEIDRLVIENFVPKSIKLDQIAVELEPGASLQLQAKVVPDEANHLTKIWSIVPDTTESVVTVDGNGLVTALKPGTAKVRVTVAGYPNVFAESKITVDALQAIKLQGKGQLKPAEVDQTVTEAVYASGKRIPILDGLHYSSSNEHIATINEQGLVQAHQEGSTVISVTYREFASEYSLVVTNDEAPILTEITIKGPDSLEQGNKGSVVVQAVYSDGSKQELVEGVRYDTSDHSIAMISENGELHALSAGITKVSAVYKGFSTEYILTVTESTPGTTPTPSPEPTPEPTPSPEPTPTPGGWVPGPAVTPTPTATPTPTPSASAQIGVVTITASQLSENKNAQGEVVVSVDGSVTELLLPGNVVELLGRAPLRVVMQDLSVTIPATVLAELSKLISAEALAKSTISLRLNTLASNTAVDLLDRAGTLAGAQLRAKSDLQEWSLSILTENGQSFSLRQFAEPIKISYKVGATVEQSLLGIYFMDDAGKLEYMSSTWMNGYLSAAVSHFSKYVVLEYDKTFNDLKPDHWAYLAVKQLAAKQLVQGGAVDRFDPNRAVTRAEFTAMLVRALGLKGQAVAGFTDVPADKWYAEAVGLAKQAGIVKGQTALLFGPDAKISRQEMAAMLARAYAYANNSVSVASLNVSAFNDIGTAPQWAQEAISEVYRLGLMQGRAVAQFAPKQNGTRAESAQMILNLLSVLE</sequence>
<dbReference type="SUPFAM" id="SSF56300">
    <property type="entry name" value="Metallo-dependent phosphatases"/>
    <property type="match status" value="1"/>
</dbReference>
<name>A0ABX3HN32_9BACL</name>
<dbReference type="Gene3D" id="2.60.40.1080">
    <property type="match status" value="4"/>
</dbReference>
<feature type="domain" description="SLH" evidence="3">
    <location>
        <begin position="1966"/>
        <end position="2029"/>
    </location>
</feature>
<dbReference type="Pfam" id="PF09992">
    <property type="entry name" value="NAGPA"/>
    <property type="match status" value="1"/>
</dbReference>
<organism evidence="4 5">
    <name type="scientific">Paenibacillus odorifer</name>
    <dbReference type="NCBI Taxonomy" id="189426"/>
    <lineage>
        <taxon>Bacteria</taxon>
        <taxon>Bacillati</taxon>
        <taxon>Bacillota</taxon>
        <taxon>Bacilli</taxon>
        <taxon>Bacillales</taxon>
        <taxon>Paenibacillaceae</taxon>
        <taxon>Paenibacillus</taxon>
    </lineage>
</organism>
<dbReference type="SUPFAM" id="SSF49363">
    <property type="entry name" value="Purple acid phosphatase, N-terminal domain"/>
    <property type="match status" value="1"/>
</dbReference>
<gene>
    <name evidence="4" type="ORF">BSK51_14625</name>
</gene>
<keyword evidence="5" id="KW-1185">Reference proteome</keyword>
<dbReference type="PANTHER" id="PTHR45867:SF3">
    <property type="entry name" value="ACID PHOSPHATASE TYPE 7"/>
    <property type="match status" value="1"/>
</dbReference>
<dbReference type="InterPro" id="IPR029052">
    <property type="entry name" value="Metallo-depent_PP-like"/>
</dbReference>
<dbReference type="SMART" id="SM00635">
    <property type="entry name" value="BID_2"/>
    <property type="match status" value="3"/>
</dbReference>
<dbReference type="EMBL" id="MPTD01000009">
    <property type="protein sequence ID" value="OMD50955.1"/>
    <property type="molecule type" value="Genomic_DNA"/>
</dbReference>
<dbReference type="Pfam" id="PF00149">
    <property type="entry name" value="Metallophos"/>
    <property type="match status" value="1"/>
</dbReference>